<evidence type="ECO:0000256" key="5">
    <source>
        <dbReference type="ARBA" id="ARBA00022741"/>
    </source>
</evidence>
<keyword evidence="7" id="KW-0067">ATP-binding</keyword>
<sequence>MAKRRAVDSEDEAEDSETPVSKRPKTEGGGDEQLPGGHRSTRRTRGNEHDEAEHGAGDNDQAFDEKHTPEVLALLAKKGPGTGSVAEHGIIESIEMHHFMCHKFLAFNLGPQINFIIGHNGSGKSAVLSALTVALGGKATSTGRGTGLKSFVREGQTTAEVTVSIKNRGDEAFKPEEYGDSISITRRFTKDGSSTWKIRSKNGRVISTKKEELAAICDHMDIQVDNPLNILTQGMMSVDAARQFLSATNPSDKYKFFLKGTQLSQLSGEYDICLENILSANRILKMKQEAIPDLRSAYEDASRRFSEANKALETKRRLENIKKELAWAHVKSKEKQLEEQLVVVEKAKRVVPKVQASLDEATARFNATTELIEGLEEEIDNLPSVDHLKADKTTHMARMRAIRDDLATFKNDQRQMSDNLKKFNNQIKECDANIAEEEARLAADTQAKREETARITEEAKDRVTDIENQLKQNGCDKQEADELHKSLQHQKVEADAKTQRLRSDVTRCEMNLEMAKQQERDAFVPYGNDIRGVRDQIQRLQWRGNTPLGPLGYYVAAKDPQTWGRVLRQQMGSMLFAFVVTNSQDREQLKKILAQSRNTHINIIIAQKDLFDYSRGEPPSDVPTVLRALNISDEWVARILINNLRIERMVLQRTRADAQSLLRRLGGQNQAWTLDEFIVTVYKEGGGQSRPMEFRKNRGNSNLDLLLTGRTGANEIREWQESKANAENALTDHLRYVDGLKRQYMQTRRRMETISNDEQRLRRELNAARSRYQEVLDSANEDVADDIGRLKVLKNTFETQKKDLMDQFEDVERQRVARGAEAPAVQQLIDQVVAQLKQHDERRDALKVQIGDASVERLKLENDKRHWVQKVAEAERRVHEVQETADVLQEEFTNWTAKAQEYCERVPVNSSVEKLKKSMDSIAAALQQQERRNGASVEEISKEVNKTKQQLETAEHDLRQMLQLNKHLKNSLKLRLTRWQEFRRHIALRCKLTFQDYLSRRGYFGKVNTDDQLMTQGDIGEKDPRSLSGGEKSFSTICLLLSLWDAIGCPLRCLDEFDVFMDAVNRRISMNMMVRPPFLAPISTRKLNPPSFQIEFATTSDKRQYILITPQDMQGVRFAPSVRVHKMHDPERGQTTLNFAS</sequence>
<comment type="subcellular location">
    <subcellularLocation>
        <location evidence="2">Chromosome</location>
    </subcellularLocation>
    <subcellularLocation>
        <location evidence="1">Nucleus</location>
    </subcellularLocation>
</comment>
<keyword evidence="8 12" id="KW-0175">Coiled coil</keyword>
<keyword evidence="6" id="KW-0227">DNA damage</keyword>
<keyword evidence="10" id="KW-0234">DNA repair</keyword>
<dbReference type="GO" id="GO:0035861">
    <property type="term" value="C:site of double-strand break"/>
    <property type="evidence" value="ECO:0007669"/>
    <property type="project" value="TreeGrafter"/>
</dbReference>
<dbReference type="GO" id="GO:0030915">
    <property type="term" value="C:Smc5-Smc6 complex"/>
    <property type="evidence" value="ECO:0007669"/>
    <property type="project" value="TreeGrafter"/>
</dbReference>
<dbReference type="PANTHER" id="PTHR19306">
    <property type="entry name" value="STRUCTURAL MAINTENANCE OF CHROMOSOMES 5,6 SMC5, SMC6"/>
    <property type="match status" value="1"/>
</dbReference>
<keyword evidence="16" id="KW-1185">Reference proteome</keyword>
<evidence type="ECO:0000256" key="2">
    <source>
        <dbReference type="ARBA" id="ARBA00004286"/>
    </source>
</evidence>
<dbReference type="GO" id="GO:0003697">
    <property type="term" value="F:single-stranded DNA binding"/>
    <property type="evidence" value="ECO:0007669"/>
    <property type="project" value="TreeGrafter"/>
</dbReference>
<dbReference type="EMBL" id="KN882061">
    <property type="protein sequence ID" value="KIY45213.1"/>
    <property type="molecule type" value="Genomic_DNA"/>
</dbReference>
<evidence type="ECO:0000256" key="10">
    <source>
        <dbReference type="ARBA" id="ARBA00023204"/>
    </source>
</evidence>
<dbReference type="OrthoDB" id="10072614at2759"/>
<dbReference type="SUPFAM" id="SSF52540">
    <property type="entry name" value="P-loop containing nucleoside triphosphate hydrolases"/>
    <property type="match status" value="2"/>
</dbReference>
<evidence type="ECO:0000256" key="4">
    <source>
        <dbReference type="ARBA" id="ARBA00022454"/>
    </source>
</evidence>
<keyword evidence="15" id="KW-0378">Hydrolase</keyword>
<dbReference type="Proteomes" id="UP000054144">
    <property type="component" value="Unassembled WGS sequence"/>
</dbReference>
<evidence type="ECO:0000256" key="8">
    <source>
        <dbReference type="ARBA" id="ARBA00023054"/>
    </source>
</evidence>
<keyword evidence="4" id="KW-0158">Chromosome</keyword>
<dbReference type="AlphaFoldDB" id="A0A0D7A318"/>
<organism evidence="15 16">
    <name type="scientific">Fistulina hepatica ATCC 64428</name>
    <dbReference type="NCBI Taxonomy" id="1128425"/>
    <lineage>
        <taxon>Eukaryota</taxon>
        <taxon>Fungi</taxon>
        <taxon>Dikarya</taxon>
        <taxon>Basidiomycota</taxon>
        <taxon>Agaricomycotina</taxon>
        <taxon>Agaricomycetes</taxon>
        <taxon>Agaricomycetidae</taxon>
        <taxon>Agaricales</taxon>
        <taxon>Fistulinaceae</taxon>
        <taxon>Fistulina</taxon>
    </lineage>
</organism>
<evidence type="ECO:0000259" key="14">
    <source>
        <dbReference type="Pfam" id="PF02463"/>
    </source>
</evidence>
<evidence type="ECO:0000313" key="15">
    <source>
        <dbReference type="EMBL" id="KIY45213.1"/>
    </source>
</evidence>
<evidence type="ECO:0000256" key="12">
    <source>
        <dbReference type="SAM" id="Coils"/>
    </source>
</evidence>
<evidence type="ECO:0000256" key="1">
    <source>
        <dbReference type="ARBA" id="ARBA00004123"/>
    </source>
</evidence>
<evidence type="ECO:0000256" key="13">
    <source>
        <dbReference type="SAM" id="MobiDB-lite"/>
    </source>
</evidence>
<proteinExistence type="inferred from homology"/>
<evidence type="ECO:0000256" key="9">
    <source>
        <dbReference type="ARBA" id="ARBA00023172"/>
    </source>
</evidence>
<feature type="coiled-coil region" evidence="12">
    <location>
        <begin position="406"/>
        <end position="440"/>
    </location>
</feature>
<dbReference type="GO" id="GO:0016787">
    <property type="term" value="F:hydrolase activity"/>
    <property type="evidence" value="ECO:0007669"/>
    <property type="project" value="UniProtKB-KW"/>
</dbReference>
<dbReference type="GO" id="GO:0005524">
    <property type="term" value="F:ATP binding"/>
    <property type="evidence" value="ECO:0007669"/>
    <property type="project" value="UniProtKB-KW"/>
</dbReference>
<protein>
    <submittedName>
        <fullName evidence="15">p-loop containing nucleoside triphosphate hydrolase protein</fullName>
    </submittedName>
</protein>
<evidence type="ECO:0000256" key="7">
    <source>
        <dbReference type="ARBA" id="ARBA00022840"/>
    </source>
</evidence>
<keyword evidence="5" id="KW-0547">Nucleotide-binding</keyword>
<evidence type="ECO:0000256" key="3">
    <source>
        <dbReference type="ARBA" id="ARBA00006793"/>
    </source>
</evidence>
<feature type="domain" description="RecF/RecN/SMC N-terminal" evidence="14">
    <location>
        <begin position="91"/>
        <end position="1073"/>
    </location>
</feature>
<evidence type="ECO:0000313" key="16">
    <source>
        <dbReference type="Proteomes" id="UP000054144"/>
    </source>
</evidence>
<dbReference type="InterPro" id="IPR003395">
    <property type="entry name" value="RecF/RecN/SMC_N"/>
</dbReference>
<accession>A0A0D7A318</accession>
<reference evidence="15 16" key="1">
    <citation type="journal article" date="2015" name="Fungal Genet. Biol.">
        <title>Evolution of novel wood decay mechanisms in Agaricales revealed by the genome sequences of Fistulina hepatica and Cylindrobasidium torrendii.</title>
        <authorList>
            <person name="Floudas D."/>
            <person name="Held B.W."/>
            <person name="Riley R."/>
            <person name="Nagy L.G."/>
            <person name="Koehler G."/>
            <person name="Ransdell A.S."/>
            <person name="Younus H."/>
            <person name="Chow J."/>
            <person name="Chiniquy J."/>
            <person name="Lipzen A."/>
            <person name="Tritt A."/>
            <person name="Sun H."/>
            <person name="Haridas S."/>
            <person name="LaButti K."/>
            <person name="Ohm R.A."/>
            <person name="Kues U."/>
            <person name="Blanchette R.A."/>
            <person name="Grigoriev I.V."/>
            <person name="Minto R.E."/>
            <person name="Hibbett D.S."/>
        </authorList>
    </citation>
    <scope>NUCLEOTIDE SEQUENCE [LARGE SCALE GENOMIC DNA]</scope>
    <source>
        <strain evidence="15 16">ATCC 64428</strain>
    </source>
</reference>
<evidence type="ECO:0000256" key="11">
    <source>
        <dbReference type="ARBA" id="ARBA00023242"/>
    </source>
</evidence>
<dbReference type="PANTHER" id="PTHR19306:SF6">
    <property type="entry name" value="STRUCTURAL MAINTENANCE OF CHROMOSOMES PROTEIN 6"/>
    <property type="match status" value="1"/>
</dbReference>
<dbReference type="GO" id="GO:0000724">
    <property type="term" value="P:double-strand break repair via homologous recombination"/>
    <property type="evidence" value="ECO:0007669"/>
    <property type="project" value="TreeGrafter"/>
</dbReference>
<dbReference type="Gene3D" id="3.40.50.300">
    <property type="entry name" value="P-loop containing nucleotide triphosphate hydrolases"/>
    <property type="match status" value="2"/>
</dbReference>
<keyword evidence="9" id="KW-0233">DNA recombination</keyword>
<dbReference type="GO" id="GO:0003684">
    <property type="term" value="F:damaged DNA binding"/>
    <property type="evidence" value="ECO:0007669"/>
    <property type="project" value="TreeGrafter"/>
</dbReference>
<name>A0A0D7A318_9AGAR</name>
<evidence type="ECO:0000256" key="6">
    <source>
        <dbReference type="ARBA" id="ARBA00022763"/>
    </source>
</evidence>
<gene>
    <name evidence="15" type="ORF">FISHEDRAFT_61378</name>
</gene>
<keyword evidence="11" id="KW-0539">Nucleus</keyword>
<feature type="coiled-coil region" evidence="12">
    <location>
        <begin position="737"/>
        <end position="971"/>
    </location>
</feature>
<dbReference type="Pfam" id="PF02463">
    <property type="entry name" value="SMC_N"/>
    <property type="match status" value="1"/>
</dbReference>
<feature type="region of interest" description="Disordered" evidence="13">
    <location>
        <begin position="1"/>
        <end position="64"/>
    </location>
</feature>
<feature type="compositionally biased region" description="Basic and acidic residues" evidence="13">
    <location>
        <begin position="45"/>
        <end position="64"/>
    </location>
</feature>
<dbReference type="InterPro" id="IPR027417">
    <property type="entry name" value="P-loop_NTPase"/>
</dbReference>
<dbReference type="GO" id="GO:0005634">
    <property type="term" value="C:nucleus"/>
    <property type="evidence" value="ECO:0007669"/>
    <property type="project" value="UniProtKB-SubCell"/>
</dbReference>
<comment type="similarity">
    <text evidence="3">Belongs to the SMC family. SMC6 subfamily.</text>
</comment>